<feature type="transmembrane region" description="Helical" evidence="12">
    <location>
        <begin position="969"/>
        <end position="997"/>
    </location>
</feature>
<evidence type="ECO:0000256" key="12">
    <source>
        <dbReference type="SAM" id="Phobius"/>
    </source>
</evidence>
<dbReference type="InterPro" id="IPR017850">
    <property type="entry name" value="Alkaline_phosphatase_core_sf"/>
</dbReference>
<dbReference type="InterPro" id="IPR039524">
    <property type="entry name" value="PIGO/GPI13"/>
</dbReference>
<evidence type="ECO:0000256" key="3">
    <source>
        <dbReference type="ARBA" id="ARBA00008695"/>
    </source>
</evidence>
<keyword evidence="8 12" id="KW-1133">Transmembrane helix</keyword>
<dbReference type="CDD" id="cd16023">
    <property type="entry name" value="GPI_EPT_3"/>
    <property type="match status" value="1"/>
</dbReference>
<comment type="pathway">
    <text evidence="2">Glycolipid biosynthesis; glycosylphosphatidylinositol-anchor biosynthesis.</text>
</comment>
<evidence type="ECO:0000256" key="9">
    <source>
        <dbReference type="ARBA" id="ARBA00023136"/>
    </source>
</evidence>
<evidence type="ECO:0000256" key="6">
    <source>
        <dbReference type="ARBA" id="ARBA00022692"/>
    </source>
</evidence>
<feature type="transmembrane region" description="Helical" evidence="12">
    <location>
        <begin position="894"/>
        <end position="915"/>
    </location>
</feature>
<feature type="transmembrane region" description="Helical" evidence="12">
    <location>
        <begin position="494"/>
        <end position="513"/>
    </location>
</feature>
<feature type="transmembrane region" description="Helical" evidence="12">
    <location>
        <begin position="561"/>
        <end position="582"/>
    </location>
</feature>
<sequence length="1050" mass="115646">MNMSTRSESPPGRGKATGESRAKSSSSVSPTWLRGLSRTSLAILLILYITLVHFTGLLIFTRGFLLTRLSIPNVTPPYTPESPSPIPHRHSKAIILIIDALRTDFISPYHPRPSSPNHHGVLTLPAELTASHPRHSLIFNSYSDPPTTTMQRLKGIMTGSLPTFVDAGANFASTAIEEDSLISQLVAANKKIAFMGDDTWVHLFPESFNHAHPFDSFNVEDLHTVDNGVIEHLFPYLHPSNSSQWDVLIGHFLGVDHVGHRVGPERDTMKTKLAQMDEVLRRVVKMMDDDTLLVLLGDHGMDSKGNHGGDSELETAAALWLYSKTPIFGGSIDNEFIESLPTYTYPRSPKSLRHVNQIDLLPTLSYLLGLPIPFNNLGTVIPETLGSMEDLEKATRRNALQIVDYITEYGDDKILSALMQVRQKADTAAKLLTLIESGKHRGDDTLYPTMTGMMKAKDIKIAQARHHSVVAHRKVATEALEELRALWAQFSVPLIVYGTTILGFSIPVLYAMYSGVRAGGQKWDVYLALALETAALPSVGAGVVGFIVAVTAFRADFQHGIYTFFGSMIFASEVVLAVPLLFQRPNFQVNLQTAIGPLILVIHAVSFASNSFIMWEDRVLLFLLSTIPVVNMFKSPTAPTSLMRWRTALLSLVILIVARLIGSITVCREEQQPYCRVTFFSGSTATAPTWALAAIGFVAFQLPRAVGITLNQSKSLAGPAPRFLGLTWRLSLLLSAGYWVLEWLEFYPGLVSERIPLVRTVRTWLARAIWVSIIGIMPYSWSFSPLCIRVQRDADQSGEKAVTVFGFANSYGSTYLLFLLIPFTAVHLVSYPMGQLALGGMLIILLAHLEITDTQRDAALMKLSFASSSASTFDPNADSSSSTLIRPTFTESTLLALLGLLGFFSTGHQAVLTSIQWKAAFVGFQSVTYPFSPLFVIINTWGPVALSALAVPLLGIWNISPRPQSTLPILGHVLQLVLGFMIYHTSITFTSAFFAAWLRRHLMVWKVFAPRFMLAGVTLLVVDICLLVAVAIGFRTTSWKVSKTFRCVAV</sequence>
<evidence type="ECO:0000256" key="8">
    <source>
        <dbReference type="ARBA" id="ARBA00022989"/>
    </source>
</evidence>
<keyword evidence="10" id="KW-0325">Glycoprotein</keyword>
<keyword evidence="7" id="KW-0256">Endoplasmic reticulum</keyword>
<dbReference type="PANTHER" id="PTHR23071:SF1">
    <property type="entry name" value="GPI ETHANOLAMINE PHOSPHATE TRANSFERASE 3"/>
    <property type="match status" value="1"/>
</dbReference>
<protein>
    <submittedName>
        <fullName evidence="13">Putative ER membrane localized phosphoryltransferase</fullName>
    </submittedName>
</protein>
<evidence type="ECO:0000313" key="13">
    <source>
        <dbReference type="EMBL" id="ORX36322.1"/>
    </source>
</evidence>
<feature type="transmembrane region" description="Helical" evidence="12">
    <location>
        <begin position="678"/>
        <end position="702"/>
    </location>
</feature>
<dbReference type="FunCoup" id="A0A1Y1UE74">
    <property type="interactions" value="139"/>
</dbReference>
<dbReference type="InParanoid" id="A0A1Y1UE74"/>
<dbReference type="Gene3D" id="3.40.720.10">
    <property type="entry name" value="Alkaline Phosphatase, subunit A"/>
    <property type="match status" value="1"/>
</dbReference>
<feature type="transmembrane region" description="Helical" evidence="12">
    <location>
        <begin position="594"/>
        <end position="613"/>
    </location>
</feature>
<reference evidence="13 14" key="1">
    <citation type="submission" date="2017-03" db="EMBL/GenBank/DDBJ databases">
        <title>Widespread Adenine N6-methylation of Active Genes in Fungi.</title>
        <authorList>
            <consortium name="DOE Joint Genome Institute"/>
            <person name="Mondo S.J."/>
            <person name="Dannebaum R.O."/>
            <person name="Kuo R.C."/>
            <person name="Louie K.B."/>
            <person name="Bewick A.J."/>
            <person name="Labutti K."/>
            <person name="Haridas S."/>
            <person name="Kuo A."/>
            <person name="Salamov A."/>
            <person name="Ahrendt S.R."/>
            <person name="Lau R."/>
            <person name="Bowen B.P."/>
            <person name="Lipzen A."/>
            <person name="Sullivan W."/>
            <person name="Andreopoulos W.B."/>
            <person name="Clum A."/>
            <person name="Lindquist E."/>
            <person name="Daum C."/>
            <person name="Northen T.R."/>
            <person name="Ramamoorthy G."/>
            <person name="Schmitz R.J."/>
            <person name="Gryganskyi A."/>
            <person name="Culley D."/>
            <person name="Magnuson J."/>
            <person name="James T.Y."/>
            <person name="O'Malley M.A."/>
            <person name="Stajich J.E."/>
            <person name="Spatafora J.W."/>
            <person name="Visel A."/>
            <person name="Grigoriev I.V."/>
        </authorList>
    </citation>
    <scope>NUCLEOTIDE SEQUENCE [LARGE SCALE GENOMIC DNA]</scope>
    <source>
        <strain evidence="13 14">NRRL Y-17943</strain>
    </source>
</reference>
<keyword evidence="9 12" id="KW-0472">Membrane</keyword>
<dbReference type="RefSeq" id="XP_021870423.1">
    <property type="nucleotide sequence ID" value="XM_022012924.1"/>
</dbReference>
<evidence type="ECO:0000256" key="2">
    <source>
        <dbReference type="ARBA" id="ARBA00004687"/>
    </source>
</evidence>
<dbReference type="InterPro" id="IPR002591">
    <property type="entry name" value="Phosphodiest/P_Trfase"/>
</dbReference>
<evidence type="ECO:0000256" key="4">
    <source>
        <dbReference type="ARBA" id="ARBA00022502"/>
    </source>
</evidence>
<dbReference type="Pfam" id="PF01663">
    <property type="entry name" value="Phosphodiest"/>
    <property type="match status" value="1"/>
</dbReference>
<comment type="similarity">
    <text evidence="3">Belongs to the PIGG/PIGN/PIGO family. PIGO subfamily.</text>
</comment>
<keyword evidence="6 12" id="KW-0812">Transmembrane</keyword>
<dbReference type="GO" id="GO:0006506">
    <property type="term" value="P:GPI anchor biosynthetic process"/>
    <property type="evidence" value="ECO:0007669"/>
    <property type="project" value="UniProtKB-UniPathway"/>
</dbReference>
<keyword evidence="14" id="KW-1185">Reference proteome</keyword>
<dbReference type="STRING" id="4999.A0A1Y1UE74"/>
<dbReference type="EMBL" id="NBSH01000008">
    <property type="protein sequence ID" value="ORX36322.1"/>
    <property type="molecule type" value="Genomic_DNA"/>
</dbReference>
<comment type="caution">
    <text evidence="13">The sequence shown here is derived from an EMBL/GenBank/DDBJ whole genome shotgun (WGS) entry which is preliminary data.</text>
</comment>
<accession>A0A1Y1UE74</accession>
<feature type="transmembrane region" description="Helical" evidence="12">
    <location>
        <begin position="935"/>
        <end position="957"/>
    </location>
</feature>
<dbReference type="GeneID" id="33554732"/>
<proteinExistence type="inferred from homology"/>
<gene>
    <name evidence="13" type="ORF">BD324DRAFT_488377</name>
</gene>
<dbReference type="GO" id="GO:0005789">
    <property type="term" value="C:endoplasmic reticulum membrane"/>
    <property type="evidence" value="ECO:0007669"/>
    <property type="project" value="UniProtKB-SubCell"/>
</dbReference>
<evidence type="ECO:0000256" key="11">
    <source>
        <dbReference type="SAM" id="MobiDB-lite"/>
    </source>
</evidence>
<feature type="transmembrane region" description="Helical" evidence="12">
    <location>
        <begin position="761"/>
        <end position="781"/>
    </location>
</feature>
<evidence type="ECO:0000256" key="1">
    <source>
        <dbReference type="ARBA" id="ARBA00004477"/>
    </source>
</evidence>
<feature type="transmembrane region" description="Helical" evidence="12">
    <location>
        <begin position="829"/>
        <end position="849"/>
    </location>
</feature>
<evidence type="ECO:0000256" key="5">
    <source>
        <dbReference type="ARBA" id="ARBA00022679"/>
    </source>
</evidence>
<feature type="transmembrane region" description="Helical" evidence="12">
    <location>
        <begin position="1012"/>
        <end position="1034"/>
    </location>
</feature>
<evidence type="ECO:0000256" key="7">
    <source>
        <dbReference type="ARBA" id="ARBA00022824"/>
    </source>
</evidence>
<name>A0A1Y1UE74_9TREE</name>
<feature type="transmembrane region" description="Helical" evidence="12">
    <location>
        <begin position="41"/>
        <end position="65"/>
    </location>
</feature>
<feature type="region of interest" description="Disordered" evidence="11">
    <location>
        <begin position="1"/>
        <end position="30"/>
    </location>
</feature>
<organism evidence="13 14">
    <name type="scientific">Kockovaella imperatae</name>
    <dbReference type="NCBI Taxonomy" id="4999"/>
    <lineage>
        <taxon>Eukaryota</taxon>
        <taxon>Fungi</taxon>
        <taxon>Dikarya</taxon>
        <taxon>Basidiomycota</taxon>
        <taxon>Agaricomycotina</taxon>
        <taxon>Tremellomycetes</taxon>
        <taxon>Tremellales</taxon>
        <taxon>Cuniculitremaceae</taxon>
        <taxon>Kockovaella</taxon>
    </lineage>
</organism>
<dbReference type="PANTHER" id="PTHR23071">
    <property type="entry name" value="PHOSPHATIDYLINOSITOL GLYCAN"/>
    <property type="match status" value="1"/>
</dbReference>
<dbReference type="AlphaFoldDB" id="A0A1Y1UE74"/>
<comment type="subcellular location">
    <subcellularLocation>
        <location evidence="1">Endoplasmic reticulum membrane</location>
        <topology evidence="1">Multi-pass membrane protein</topology>
    </subcellularLocation>
</comment>
<feature type="transmembrane region" description="Helical" evidence="12">
    <location>
        <begin position="525"/>
        <end position="549"/>
    </location>
</feature>
<dbReference type="UniPathway" id="UPA00196"/>
<keyword evidence="4" id="KW-0337">GPI-anchor biosynthesis</keyword>
<dbReference type="GO" id="GO:0051377">
    <property type="term" value="F:mannose-ethanolamine phosphotransferase activity"/>
    <property type="evidence" value="ECO:0007669"/>
    <property type="project" value="InterPro"/>
</dbReference>
<dbReference type="SUPFAM" id="SSF53649">
    <property type="entry name" value="Alkaline phosphatase-like"/>
    <property type="match status" value="1"/>
</dbReference>
<feature type="transmembrane region" description="Helical" evidence="12">
    <location>
        <begin position="802"/>
        <end position="823"/>
    </location>
</feature>
<dbReference type="OrthoDB" id="272139at2759"/>
<dbReference type="InterPro" id="IPR037675">
    <property type="entry name" value="PIG-O_N"/>
</dbReference>
<keyword evidence="5 13" id="KW-0808">Transferase</keyword>
<evidence type="ECO:0000256" key="10">
    <source>
        <dbReference type="ARBA" id="ARBA00023180"/>
    </source>
</evidence>
<feature type="transmembrane region" description="Helical" evidence="12">
    <location>
        <begin position="647"/>
        <end position="666"/>
    </location>
</feature>
<evidence type="ECO:0000313" key="14">
    <source>
        <dbReference type="Proteomes" id="UP000193218"/>
    </source>
</evidence>
<dbReference type="Proteomes" id="UP000193218">
    <property type="component" value="Unassembled WGS sequence"/>
</dbReference>